<evidence type="ECO:0000256" key="2">
    <source>
        <dbReference type="ARBA" id="ARBA00022434"/>
    </source>
</evidence>
<comment type="similarity">
    <text evidence="1 9">Belongs to the ferritin family.</text>
</comment>
<dbReference type="PANTHER" id="PTHR11431">
    <property type="entry name" value="FERRITIN"/>
    <property type="match status" value="1"/>
</dbReference>
<gene>
    <name evidence="11" type="ORF">EDS130_LOCUS8273</name>
</gene>
<dbReference type="SUPFAM" id="SSF47240">
    <property type="entry name" value="Ferritin-like"/>
    <property type="match status" value="1"/>
</dbReference>
<comment type="function">
    <text evidence="9">Stores iron in a soluble, non-toxic, readily available form. Important for iron homeostasis. Iron is taken up in the ferrous form and deposited as ferric hydroxides after oxidation.</text>
</comment>
<dbReference type="EC" id="1.16.3.1" evidence="9"/>
<proteinExistence type="inferred from homology"/>
<dbReference type="InterPro" id="IPR001519">
    <property type="entry name" value="Ferritin"/>
</dbReference>
<evidence type="ECO:0000256" key="8">
    <source>
        <dbReference type="PIRSR" id="PIRSR601519-1"/>
    </source>
</evidence>
<evidence type="ECO:0000256" key="1">
    <source>
        <dbReference type="ARBA" id="ARBA00007513"/>
    </source>
</evidence>
<evidence type="ECO:0000313" key="11">
    <source>
        <dbReference type="EMBL" id="CAF0870617.1"/>
    </source>
</evidence>
<name>A0A813XBG1_ADIRI</name>
<keyword evidence="3 8" id="KW-0479">Metal-binding</keyword>
<keyword evidence="4 9" id="KW-0560">Oxidoreductase</keyword>
<dbReference type="GO" id="GO:0006879">
    <property type="term" value="P:intracellular iron ion homeostasis"/>
    <property type="evidence" value="ECO:0007669"/>
    <property type="project" value="UniProtKB-KW"/>
</dbReference>
<evidence type="ECO:0000313" key="12">
    <source>
        <dbReference type="Proteomes" id="UP000663852"/>
    </source>
</evidence>
<feature type="binding site" evidence="8">
    <location>
        <position position="42"/>
    </location>
    <ligand>
        <name>Fe cation</name>
        <dbReference type="ChEBI" id="CHEBI:24875"/>
        <label>1</label>
    </ligand>
</feature>
<evidence type="ECO:0000256" key="7">
    <source>
        <dbReference type="ARBA" id="ARBA00047990"/>
    </source>
</evidence>
<dbReference type="GO" id="GO:0006826">
    <property type="term" value="P:iron ion transport"/>
    <property type="evidence" value="ECO:0007669"/>
    <property type="project" value="InterPro"/>
</dbReference>
<evidence type="ECO:0000256" key="4">
    <source>
        <dbReference type="ARBA" id="ARBA00023002"/>
    </source>
</evidence>
<dbReference type="GO" id="GO:0008198">
    <property type="term" value="F:ferrous iron binding"/>
    <property type="evidence" value="ECO:0007669"/>
    <property type="project" value="TreeGrafter"/>
</dbReference>
<dbReference type="Pfam" id="PF00210">
    <property type="entry name" value="Ferritin"/>
    <property type="match status" value="1"/>
</dbReference>
<evidence type="ECO:0000256" key="6">
    <source>
        <dbReference type="ARBA" id="ARBA00025111"/>
    </source>
</evidence>
<dbReference type="GO" id="GO:0004322">
    <property type="term" value="F:ferroxidase activity"/>
    <property type="evidence" value="ECO:0007669"/>
    <property type="project" value="UniProtKB-EC"/>
</dbReference>
<dbReference type="InterPro" id="IPR012347">
    <property type="entry name" value="Ferritin-like"/>
</dbReference>
<comment type="caution">
    <text evidence="11">The sequence shown here is derived from an EMBL/GenBank/DDBJ whole genome shotgun (WGS) entry which is preliminary data.</text>
</comment>
<evidence type="ECO:0000256" key="3">
    <source>
        <dbReference type="ARBA" id="ARBA00022723"/>
    </source>
</evidence>
<evidence type="ECO:0000256" key="5">
    <source>
        <dbReference type="ARBA" id="ARBA00023004"/>
    </source>
</evidence>
<accession>A0A813XBG1</accession>
<dbReference type="OrthoDB" id="10020108at2759"/>
<keyword evidence="2 9" id="KW-0409">Iron storage</keyword>
<evidence type="ECO:0000259" key="10">
    <source>
        <dbReference type="PROSITE" id="PS50905"/>
    </source>
</evidence>
<dbReference type="AlphaFoldDB" id="A0A813XBG1"/>
<feature type="domain" description="Ferritin-like diiron" evidence="10">
    <location>
        <begin position="25"/>
        <end position="175"/>
    </location>
</feature>
<dbReference type="PANTHER" id="PTHR11431:SF75">
    <property type="entry name" value="FERRITIN"/>
    <property type="match status" value="1"/>
</dbReference>
<protein>
    <recommendedName>
        <fullName evidence="9">Ferritin</fullName>
        <ecNumber evidence="9">1.16.3.1</ecNumber>
    </recommendedName>
</protein>
<dbReference type="InterPro" id="IPR009040">
    <property type="entry name" value="Ferritin-like_diiron"/>
</dbReference>
<comment type="function">
    <text evidence="6">Stores iron in a soluble, non-toxic, readily available form. Important for iron homeostasis. Has ferroxidase activity. Iron is taken up in the ferrous form and deposited as ferric hydroxides after oxidation.</text>
</comment>
<dbReference type="GO" id="GO:0008199">
    <property type="term" value="F:ferric iron binding"/>
    <property type="evidence" value="ECO:0007669"/>
    <property type="project" value="InterPro"/>
</dbReference>
<reference evidence="11" key="1">
    <citation type="submission" date="2021-02" db="EMBL/GenBank/DDBJ databases">
        <authorList>
            <person name="Nowell W R."/>
        </authorList>
    </citation>
    <scope>NUCLEOTIDE SEQUENCE</scope>
</reference>
<dbReference type="EMBL" id="CAJNOJ010000026">
    <property type="protein sequence ID" value="CAF0870617.1"/>
    <property type="molecule type" value="Genomic_DNA"/>
</dbReference>
<organism evidence="11 12">
    <name type="scientific">Adineta ricciae</name>
    <name type="common">Rotifer</name>
    <dbReference type="NCBI Taxonomy" id="249248"/>
    <lineage>
        <taxon>Eukaryota</taxon>
        <taxon>Metazoa</taxon>
        <taxon>Spiralia</taxon>
        <taxon>Gnathifera</taxon>
        <taxon>Rotifera</taxon>
        <taxon>Eurotatoria</taxon>
        <taxon>Bdelloidea</taxon>
        <taxon>Adinetida</taxon>
        <taxon>Adinetidae</taxon>
        <taxon>Adineta</taxon>
    </lineage>
</organism>
<dbReference type="Proteomes" id="UP000663852">
    <property type="component" value="Unassembled WGS sequence"/>
</dbReference>
<evidence type="ECO:0000256" key="9">
    <source>
        <dbReference type="RuleBase" id="RU361145"/>
    </source>
</evidence>
<dbReference type="PROSITE" id="PS50905">
    <property type="entry name" value="FERRITIN_LIKE"/>
    <property type="match status" value="1"/>
</dbReference>
<dbReference type="InterPro" id="IPR008331">
    <property type="entry name" value="Ferritin_DPS_dom"/>
</dbReference>
<comment type="catalytic activity">
    <reaction evidence="7 9">
        <text>4 Fe(2+) + O2 + 4 H(+) = 4 Fe(3+) + 2 H2O</text>
        <dbReference type="Rhea" id="RHEA:11148"/>
        <dbReference type="ChEBI" id="CHEBI:15377"/>
        <dbReference type="ChEBI" id="CHEBI:15378"/>
        <dbReference type="ChEBI" id="CHEBI:15379"/>
        <dbReference type="ChEBI" id="CHEBI:29033"/>
        <dbReference type="ChEBI" id="CHEBI:29034"/>
        <dbReference type="EC" id="1.16.3.1"/>
    </reaction>
</comment>
<dbReference type="InterPro" id="IPR009078">
    <property type="entry name" value="Ferritin-like_SF"/>
</dbReference>
<dbReference type="GO" id="GO:0005737">
    <property type="term" value="C:cytoplasm"/>
    <property type="evidence" value="ECO:0007669"/>
    <property type="project" value="TreeGrafter"/>
</dbReference>
<sequence>MHRISFETEKKCKTNLLLGTKVSLCSCNDKMKECLRELANQEIELAYEYLQLASKVGAQNAYPGFASLFTKLSDDDSSRGHELVKYIALRKLSINSLIKKEGIKNRVHALRETGVVKYLETAREFNKKILQAVETCHEDSNDASAQDYLESHLLDHHIEVGKLLEDLLNRIKTGSDADNALITYMVDEELLNTYGDRRKDVFA</sequence>
<dbReference type="Gene3D" id="1.20.1260.10">
    <property type="match status" value="1"/>
</dbReference>
<keyword evidence="5 8" id="KW-0408">Iron</keyword>